<gene>
    <name evidence="1" type="ORF">Taro_045104</name>
</gene>
<proteinExistence type="predicted"/>
<accession>A0A843WL31</accession>
<evidence type="ECO:0000313" key="1">
    <source>
        <dbReference type="EMBL" id="MQM12183.1"/>
    </source>
</evidence>
<protein>
    <submittedName>
        <fullName evidence="1">Uncharacterized protein</fullName>
    </submittedName>
</protein>
<keyword evidence="2" id="KW-1185">Reference proteome</keyword>
<name>A0A843WL31_COLES</name>
<organism evidence="1 2">
    <name type="scientific">Colocasia esculenta</name>
    <name type="common">Wild taro</name>
    <name type="synonym">Arum esculentum</name>
    <dbReference type="NCBI Taxonomy" id="4460"/>
    <lineage>
        <taxon>Eukaryota</taxon>
        <taxon>Viridiplantae</taxon>
        <taxon>Streptophyta</taxon>
        <taxon>Embryophyta</taxon>
        <taxon>Tracheophyta</taxon>
        <taxon>Spermatophyta</taxon>
        <taxon>Magnoliopsida</taxon>
        <taxon>Liliopsida</taxon>
        <taxon>Araceae</taxon>
        <taxon>Aroideae</taxon>
        <taxon>Colocasieae</taxon>
        <taxon>Colocasia</taxon>
    </lineage>
</organism>
<dbReference type="Proteomes" id="UP000652761">
    <property type="component" value="Unassembled WGS sequence"/>
</dbReference>
<comment type="caution">
    <text evidence="1">The sequence shown here is derived from an EMBL/GenBank/DDBJ whole genome shotgun (WGS) entry which is preliminary data.</text>
</comment>
<dbReference type="AlphaFoldDB" id="A0A843WL31"/>
<sequence>MVVPQSCNYQSHAYAIFPLKSLLGAVSPMCLLSLEPKLFQGLGRNQIKAVEACRAPVLVNLLLNVLEKRVRELTLVVLDQLCGCTEGRTVLLVQTSGMVVVQEDA</sequence>
<dbReference type="EMBL" id="NMUH01005225">
    <property type="protein sequence ID" value="MQM12183.1"/>
    <property type="molecule type" value="Genomic_DNA"/>
</dbReference>
<evidence type="ECO:0000313" key="2">
    <source>
        <dbReference type="Proteomes" id="UP000652761"/>
    </source>
</evidence>
<reference evidence="1" key="1">
    <citation type="submission" date="2017-07" db="EMBL/GenBank/DDBJ databases">
        <title>Taro Niue Genome Assembly and Annotation.</title>
        <authorList>
            <person name="Atibalentja N."/>
            <person name="Keating K."/>
            <person name="Fields C.J."/>
        </authorList>
    </citation>
    <scope>NUCLEOTIDE SEQUENCE</scope>
    <source>
        <strain evidence="1">Niue_2</strain>
        <tissue evidence="1">Leaf</tissue>
    </source>
</reference>